<dbReference type="InterPro" id="IPR013783">
    <property type="entry name" value="Ig-like_fold"/>
</dbReference>
<comment type="similarity">
    <text evidence="1">Belongs to the serine-aspartate repeat-containing protein (SDr) family.</text>
</comment>
<evidence type="ECO:0000256" key="5">
    <source>
        <dbReference type="SAM" id="Phobius"/>
    </source>
</evidence>
<protein>
    <submittedName>
        <fullName evidence="8">Cna B-type domain-containing protein</fullName>
    </submittedName>
</protein>
<feature type="region of interest" description="Disordered" evidence="4">
    <location>
        <begin position="1238"/>
        <end position="1265"/>
    </location>
</feature>
<reference evidence="8 9" key="1">
    <citation type="submission" date="2020-04" db="EMBL/GenBank/DDBJ databases">
        <title>MicrobeNet Type strains.</title>
        <authorList>
            <person name="Nicholson A.C."/>
        </authorList>
    </citation>
    <scope>NUCLEOTIDE SEQUENCE [LARGE SCALE GENOMIC DNA]</scope>
    <source>
        <strain evidence="8 9">CCUG 69612</strain>
    </source>
</reference>
<name>A0A7X6MYB2_9STRE</name>
<dbReference type="Pfam" id="PF17802">
    <property type="entry name" value="SpaA"/>
    <property type="match status" value="7"/>
</dbReference>
<feature type="domain" description="SpaA-like prealbumin fold" evidence="7">
    <location>
        <begin position="997"/>
        <end position="1079"/>
    </location>
</feature>
<dbReference type="PANTHER" id="PTHR36108:SF13">
    <property type="entry name" value="COLOSSIN-B-RELATED"/>
    <property type="match status" value="1"/>
</dbReference>
<keyword evidence="5" id="KW-0472">Membrane</keyword>
<feature type="domain" description="CNA-B" evidence="6">
    <location>
        <begin position="800"/>
        <end position="890"/>
    </location>
</feature>
<evidence type="ECO:0000259" key="7">
    <source>
        <dbReference type="Pfam" id="PF17802"/>
    </source>
</evidence>
<dbReference type="RefSeq" id="WP_168548703.1">
    <property type="nucleotide sequence ID" value="NZ_JAAXPR010000004.1"/>
</dbReference>
<keyword evidence="5" id="KW-1133">Transmembrane helix</keyword>
<evidence type="ECO:0000256" key="2">
    <source>
        <dbReference type="ARBA" id="ARBA00022525"/>
    </source>
</evidence>
<feature type="domain" description="CNA-B" evidence="6">
    <location>
        <begin position="344"/>
        <end position="432"/>
    </location>
</feature>
<feature type="domain" description="SpaA-like prealbumin fold" evidence="7">
    <location>
        <begin position="1459"/>
        <end position="1542"/>
    </location>
</feature>
<accession>A0A7X6MYB2</accession>
<evidence type="ECO:0000313" key="8">
    <source>
        <dbReference type="EMBL" id="NKZ19949.1"/>
    </source>
</evidence>
<dbReference type="CDD" id="cd00222">
    <property type="entry name" value="CollagenBindB"/>
    <property type="match status" value="1"/>
</dbReference>
<feature type="compositionally biased region" description="Basic and acidic residues" evidence="4">
    <location>
        <begin position="1238"/>
        <end position="1248"/>
    </location>
</feature>
<dbReference type="SUPFAM" id="SSF51004">
    <property type="entry name" value="C-terminal (heme d1) domain of cytochrome cd1-nitrite reductase"/>
    <property type="match status" value="1"/>
</dbReference>
<dbReference type="SUPFAM" id="SSF49478">
    <property type="entry name" value="Cna protein B-type domain"/>
    <property type="match status" value="5"/>
</dbReference>
<keyword evidence="5" id="KW-0812">Transmembrane</keyword>
<dbReference type="EMBL" id="JAAXPR010000004">
    <property type="protein sequence ID" value="NKZ19949.1"/>
    <property type="molecule type" value="Genomic_DNA"/>
</dbReference>
<dbReference type="Gene3D" id="2.60.40.1140">
    <property type="entry name" value="Collagen-binding surface protein Cna, B-type domain"/>
    <property type="match status" value="2"/>
</dbReference>
<feature type="domain" description="SpaA-like prealbumin fold" evidence="7">
    <location>
        <begin position="1343"/>
        <end position="1430"/>
    </location>
</feature>
<dbReference type="Gene3D" id="2.60.40.10">
    <property type="entry name" value="Immunoglobulins"/>
    <property type="match status" value="7"/>
</dbReference>
<evidence type="ECO:0000256" key="1">
    <source>
        <dbReference type="ARBA" id="ARBA00007257"/>
    </source>
</evidence>
<evidence type="ECO:0000259" key="6">
    <source>
        <dbReference type="Pfam" id="PF05738"/>
    </source>
</evidence>
<gene>
    <name evidence="8" type="ORF">HF992_03655</name>
</gene>
<sequence>MKRRYRNKQHSKRRNWLWGLLAIVTLVVGFNYQSINSAFAETLSGGFSLRAANSTTLRIKVVDTANTTKPVSGAKFLVKSSNGGQWEVSSSRDGYAYVAGLTAGDYSITQISAPDGYLGIPNPVKVNIPAPGLFKYPEYADVTVSNTPYNPETVGTMTIKVVEDKNESVVIPYTTVRVTDDLGQIYVGTTDKSGQFTLKGLSKDRTYTLTLVEVPYQYDHKGVQLSPARLDPISLTQTQTIHLPKTQTTSVIINTFEKGDDTIKIPNAKYRLVFEDGTWQDITTDEKGTYKLDLPVSRTYILTQHTSDSTHNIQQESVTFFVKQAMDVRVPNELKDPKTAKVTVTIDKEWVDKPSGDQKATFRVYKNGQEYKAAGTKQLSSQKGAKQKISFEGLPKYDENHEGINWTIKEDAITDWYATYEEISANNWSVKNYEGALGGQCYAGGKTFMYVSATNSAYMLKNGTEVTRTVNFPNKLDGSAGTFGHAISYSRTSGYLYGIADNGEVAVMNPSAGSNGSLIKQIRLGGIVESVKRDSQVYNGRSFYTHPNFRKVNSGEMSTDGKYLFVKVLADPNIYMYRVSDIENPSVVTGGTVRPVKIIPSLHQADPSKWSVAGNWIPVSDGDFVLYENGDILYPGHETKFNGTALDSPVRDPLNYNFYMLRYTGPKKSDGTPDYENGSWSAPAKAGSLRAPAAVNISRDGNNFEYSIDGITRVFAGGQYRIFLTSEVWNGSQRTLQVSALTFNGQTAVPSPDYPDRVFEASNFAAGELNKSTYINKFPINTLDDLTSAASEVCDPEVTVRGRKHWIGDQPSDRPQSVVVELWEDGVPTSKTATVTSDNNWSYSFTGLPKEKVATNGQRTRIKYTVREKDVPAGYAASYDDGKSYDVTNTRVKGHFSFKKVELGSRKALEGAEFTLWSADQKTLIGKAVSGKDGTVTFKDLVAGTYILNEVKAPNDYTPTKDSYTVVGTVNRDSGQVTFAIQDVANNEITNNKPTYKLKIIKVDALTGEKITLTSRFAITDKSGRTISGQVVNLSNGEFTFTDPSVTRPGTYYLKEEKAPTGYTGLSGLIAFTIRADGSVVLPDGDNSMVSTYGLDVLGGDTIELRVKNISSELIVKKIDDSGQNVLVPVEFKLSKNGKVVETKTTDATTAQASFKLEANSTYTLEETKAADGYLKSTNVYTVKVSATGEVQVTLDGKTVPHTPLVVTNVKKHEFGIDKISIDKATLAGARLKLKAKDDTASQPEIKDGTTYSASSDTKDKSVTWTSSASGPARFMLTPGVYTVSEEKAPENYLPFTAFDVQVKKDGSLVILDGNSREQETNGFATVEKSNQVILRLINHAPKLRIKKVDFYSPEKMLAGATFKLYQSDNNTPVGNELTTSDSGVIEFPAVAPGTYYLEESKAPVGYQANSTRYKVIVAADYTVSVENKNDLIEAGQSQAEGVHTIMPLTVKNKPNIYKLKLLKRDYNDQDKGLEARFGLYDETGQKAIQQALVTSGDDNSVTVSNLAPGTYVLKEEQGPAGYQKLPADLKFTITEDGDLKVLSGNESYYVINPADSNLVIRLTIKNLKNGEFPKTGGLGTALFYGLGATLMLLAVLYRRMKRA</sequence>
<evidence type="ECO:0000313" key="9">
    <source>
        <dbReference type="Proteomes" id="UP000522720"/>
    </source>
</evidence>
<dbReference type="Proteomes" id="UP000522720">
    <property type="component" value="Unassembled WGS sequence"/>
</dbReference>
<feature type="domain" description="SpaA-like prealbumin fold" evidence="7">
    <location>
        <begin position="1113"/>
        <end position="1197"/>
    </location>
</feature>
<feature type="domain" description="SpaA-like prealbumin fold" evidence="7">
    <location>
        <begin position="1215"/>
        <end position="1310"/>
    </location>
</feature>
<keyword evidence="9" id="KW-1185">Reference proteome</keyword>
<feature type="transmembrane region" description="Helical" evidence="5">
    <location>
        <begin position="1577"/>
        <end position="1598"/>
    </location>
</feature>
<dbReference type="InterPro" id="IPR011048">
    <property type="entry name" value="Haem_d1_sf"/>
</dbReference>
<feature type="domain" description="SpaA-like prealbumin fold" evidence="7">
    <location>
        <begin position="894"/>
        <end position="977"/>
    </location>
</feature>
<dbReference type="PANTHER" id="PTHR36108">
    <property type="entry name" value="COLOSSIN-B-RELATED"/>
    <property type="match status" value="1"/>
</dbReference>
<evidence type="ECO:0000256" key="4">
    <source>
        <dbReference type="SAM" id="MobiDB-lite"/>
    </source>
</evidence>
<proteinExistence type="inferred from homology"/>
<dbReference type="InterPro" id="IPR041033">
    <property type="entry name" value="SpaA_PFL_dom_1"/>
</dbReference>
<dbReference type="InterPro" id="IPR008454">
    <property type="entry name" value="Collagen-bd_Cna-like_B-typ_dom"/>
</dbReference>
<evidence type="ECO:0000256" key="3">
    <source>
        <dbReference type="ARBA" id="ARBA00022729"/>
    </source>
</evidence>
<keyword evidence="2" id="KW-0964">Secreted</keyword>
<comment type="caution">
    <text evidence="8">The sequence shown here is derived from an EMBL/GenBank/DDBJ whole genome shotgun (WGS) entry which is preliminary data.</text>
</comment>
<dbReference type="Pfam" id="PF05738">
    <property type="entry name" value="Cna_B"/>
    <property type="match status" value="2"/>
</dbReference>
<feature type="domain" description="SpaA-like prealbumin fold" evidence="7">
    <location>
        <begin position="59"/>
        <end position="132"/>
    </location>
</feature>
<keyword evidence="3" id="KW-0732">Signal</keyword>
<organism evidence="8 9">
    <name type="scientific">Streptococcus ovuberis</name>
    <dbReference type="NCBI Taxonomy" id="1936207"/>
    <lineage>
        <taxon>Bacteria</taxon>
        <taxon>Bacillati</taxon>
        <taxon>Bacillota</taxon>
        <taxon>Bacilli</taxon>
        <taxon>Lactobacillales</taxon>
        <taxon>Streptococcaceae</taxon>
        <taxon>Streptococcus</taxon>
    </lineage>
</organism>